<dbReference type="EMBL" id="CP003257">
    <property type="protein sequence ID" value="AEX84618.1"/>
    <property type="molecule type" value="Genomic_DNA"/>
</dbReference>
<dbReference type="eggNOG" id="COG0732">
    <property type="taxonomic scope" value="Bacteria"/>
</dbReference>
<accession>H2J3A0</accession>
<dbReference type="InterPro" id="IPR000055">
    <property type="entry name" value="Restrct_endonuc_typeI_TRD"/>
</dbReference>
<protein>
    <submittedName>
        <fullName evidence="5">Type I restriction modification DNA specificity protein</fullName>
    </submittedName>
</protein>
<reference evidence="6" key="2">
    <citation type="submission" date="2012-01" db="EMBL/GenBank/DDBJ databases">
        <title>Complete sequence of chromosome of Marinitoga piezophila KA3.</title>
        <authorList>
            <person name="Lucas S."/>
            <person name="Han J."/>
            <person name="Lapidus A."/>
            <person name="Cheng J.-F."/>
            <person name="Goodwin L."/>
            <person name="Pitluck S."/>
            <person name="Peters L."/>
            <person name="Mikhailova N."/>
            <person name="Teshima H."/>
            <person name="Detter J.C."/>
            <person name="Han C."/>
            <person name="Tapia R."/>
            <person name="Land M."/>
            <person name="Hauser L."/>
            <person name="Kyrpides N."/>
            <person name="Ivanova N."/>
            <person name="Pagani I."/>
            <person name="Jebbar M."/>
            <person name="Vannier P."/>
            <person name="Oger P."/>
            <person name="Cario A."/>
            <person name="Bartlett D."/>
            <person name="Noll K.M."/>
            <person name="Woyke T."/>
        </authorList>
    </citation>
    <scope>NUCLEOTIDE SEQUENCE [LARGE SCALE GENOMIC DNA]</scope>
    <source>
        <strain evidence="6">DSM 14283 / JCM 11233 / KA3</strain>
    </source>
</reference>
<dbReference type="Proteomes" id="UP000007161">
    <property type="component" value="Chromosome"/>
</dbReference>
<comment type="similarity">
    <text evidence="1">Belongs to the type-I restriction system S methylase family.</text>
</comment>
<dbReference type="Gene3D" id="3.90.220.20">
    <property type="entry name" value="DNA methylase specificity domains"/>
    <property type="match status" value="1"/>
</dbReference>
<dbReference type="HOGENOM" id="CLU_094509_2_0_0"/>
<dbReference type="PANTHER" id="PTHR30408">
    <property type="entry name" value="TYPE-1 RESTRICTION ENZYME ECOKI SPECIFICITY PROTEIN"/>
    <property type="match status" value="1"/>
</dbReference>
<feature type="domain" description="Type I restriction modification DNA specificity" evidence="4">
    <location>
        <begin position="2"/>
        <end position="166"/>
    </location>
</feature>
<organism evidence="5 6">
    <name type="scientific">Marinitoga piezophila (strain DSM 14283 / JCM 11233 / KA3)</name>
    <dbReference type="NCBI Taxonomy" id="443254"/>
    <lineage>
        <taxon>Bacteria</taxon>
        <taxon>Thermotogati</taxon>
        <taxon>Thermotogota</taxon>
        <taxon>Thermotogae</taxon>
        <taxon>Petrotogales</taxon>
        <taxon>Petrotogaceae</taxon>
        <taxon>Marinitoga</taxon>
    </lineage>
</organism>
<keyword evidence="6" id="KW-1185">Reference proteome</keyword>
<sequence>MKKIKLKEISNIFLSPQVEETPEGNLNYIKLSSITKNKIEIEKLSKAVYNKNRNIEKYLLKKNDIIFSAKGSNIFAVHIDKDIPNLISAQFFFNIRINSDKILPEFLTIILNNEYAKRYFEERRVGKIIKVIKKKTLEDFELTLPPLEIQKQIIEIVKNFEKEKELKLKSLLLKEELIDKTIFLKVWSDLNV</sequence>
<dbReference type="KEGG" id="mpz:Marpi_0162"/>
<name>H2J3A0_MARPK</name>
<dbReference type="SUPFAM" id="SSF116734">
    <property type="entry name" value="DNA methylase specificity domain"/>
    <property type="match status" value="1"/>
</dbReference>
<dbReference type="PANTHER" id="PTHR30408:SF12">
    <property type="entry name" value="TYPE I RESTRICTION ENZYME MJAVIII SPECIFICITY SUBUNIT"/>
    <property type="match status" value="1"/>
</dbReference>
<evidence type="ECO:0000313" key="6">
    <source>
        <dbReference type="Proteomes" id="UP000007161"/>
    </source>
</evidence>
<dbReference type="RefSeq" id="WP_014295690.1">
    <property type="nucleotide sequence ID" value="NC_016751.1"/>
</dbReference>
<dbReference type="REBASE" id="46295">
    <property type="entry name" value="S.MpiKA3ORF162P"/>
</dbReference>
<dbReference type="AlphaFoldDB" id="H2J3A0"/>
<keyword evidence="2" id="KW-0680">Restriction system</keyword>
<evidence type="ECO:0000256" key="1">
    <source>
        <dbReference type="ARBA" id="ARBA00010923"/>
    </source>
</evidence>
<evidence type="ECO:0000313" key="5">
    <source>
        <dbReference type="EMBL" id="AEX84618.1"/>
    </source>
</evidence>
<dbReference type="InterPro" id="IPR044946">
    <property type="entry name" value="Restrct_endonuc_typeI_TRD_sf"/>
</dbReference>
<proteinExistence type="inferred from homology"/>
<gene>
    <name evidence="5" type="ordered locus">Marpi_0162</name>
</gene>
<evidence type="ECO:0000256" key="2">
    <source>
        <dbReference type="ARBA" id="ARBA00022747"/>
    </source>
</evidence>
<dbReference type="GO" id="GO:0009307">
    <property type="term" value="P:DNA restriction-modification system"/>
    <property type="evidence" value="ECO:0007669"/>
    <property type="project" value="UniProtKB-KW"/>
</dbReference>
<dbReference type="GO" id="GO:0003677">
    <property type="term" value="F:DNA binding"/>
    <property type="evidence" value="ECO:0007669"/>
    <property type="project" value="UniProtKB-KW"/>
</dbReference>
<dbReference type="STRING" id="443254.Marpi_0162"/>
<dbReference type="Pfam" id="PF01420">
    <property type="entry name" value="Methylase_S"/>
    <property type="match status" value="1"/>
</dbReference>
<reference evidence="5 6" key="1">
    <citation type="journal article" date="2012" name="J. Bacteriol.">
        <title>Complete Genome Sequence of the Thermophilic, Piezophilic, Heterotrophic Bacterium Marinitoga piezophila KA3.</title>
        <authorList>
            <person name="Lucas S."/>
            <person name="Han J."/>
            <person name="Lapidus A."/>
            <person name="Cheng J.F."/>
            <person name="Goodwin L.A."/>
            <person name="Pitluck S."/>
            <person name="Peters L."/>
            <person name="Mikhailova N."/>
            <person name="Teshima H."/>
            <person name="Detter J.C."/>
            <person name="Han C."/>
            <person name="Tapia R."/>
            <person name="Land M."/>
            <person name="Hauser L."/>
            <person name="Kyrpides N.C."/>
            <person name="Ivanova N."/>
            <person name="Pagani I."/>
            <person name="Vannier P."/>
            <person name="Oger P."/>
            <person name="Bartlett D.H."/>
            <person name="Noll K.M."/>
            <person name="Woyke T."/>
            <person name="Jebbar M."/>
        </authorList>
    </citation>
    <scope>NUCLEOTIDE SEQUENCE [LARGE SCALE GENOMIC DNA]</scope>
    <source>
        <strain evidence="6">DSM 14283 / JCM 11233 / KA3</strain>
    </source>
</reference>
<evidence type="ECO:0000256" key="3">
    <source>
        <dbReference type="ARBA" id="ARBA00023125"/>
    </source>
</evidence>
<evidence type="ECO:0000259" key="4">
    <source>
        <dbReference type="Pfam" id="PF01420"/>
    </source>
</evidence>
<dbReference type="InterPro" id="IPR052021">
    <property type="entry name" value="Type-I_RS_S_subunit"/>
</dbReference>
<keyword evidence="3" id="KW-0238">DNA-binding</keyword>